<accession>A0A410G2B8</accession>
<evidence type="ECO:0000259" key="1">
    <source>
        <dbReference type="Pfam" id="PF18925"/>
    </source>
</evidence>
<sequence>MRAVIHRRHFEQKQTLGELRLEKNGKTIFECKTLELPWRNNAVQKSCIPAGKYQVVTRFSPKFKNHFHVLDVPGRSWILIHAGNYYTDILGCILVGEKHLDLNGDGPRDVTDSKNTLKKLLQLAPEGFELSIQ</sequence>
<evidence type="ECO:0000313" key="3">
    <source>
        <dbReference type="Proteomes" id="UP000285517"/>
    </source>
</evidence>
<name>A0A410G2B8_9FLAO</name>
<dbReference type="RefSeq" id="WP_128249794.1">
    <property type="nucleotide sequence ID" value="NZ_CP034951.1"/>
</dbReference>
<gene>
    <name evidence="2" type="ORF">EI546_06535</name>
</gene>
<protein>
    <recommendedName>
        <fullName evidence="1">DUF5675 domain-containing protein</fullName>
    </recommendedName>
</protein>
<dbReference type="AlphaFoldDB" id="A0A410G2B8"/>
<proteinExistence type="predicted"/>
<dbReference type="OrthoDB" id="707810at2"/>
<feature type="domain" description="DUF5675" evidence="1">
    <location>
        <begin position="5"/>
        <end position="123"/>
    </location>
</feature>
<dbReference type="Pfam" id="PF18925">
    <property type="entry name" value="DUF5675"/>
    <property type="match status" value="1"/>
</dbReference>
<reference evidence="2 3" key="1">
    <citation type="submission" date="2019-01" db="EMBL/GenBank/DDBJ databases">
        <title>Complete genome sequencing of Aequorivita sp. H23M31.</title>
        <authorList>
            <person name="Bae J.-W."/>
        </authorList>
    </citation>
    <scope>NUCLEOTIDE SEQUENCE [LARGE SCALE GENOMIC DNA]</scope>
    <source>
        <strain evidence="2 3">H23M31</strain>
    </source>
</reference>
<evidence type="ECO:0000313" key="2">
    <source>
        <dbReference type="EMBL" id="QAA81406.1"/>
    </source>
</evidence>
<keyword evidence="3" id="KW-1185">Reference proteome</keyword>
<dbReference type="InterPro" id="IPR043732">
    <property type="entry name" value="DUF5675"/>
</dbReference>
<dbReference type="Proteomes" id="UP000285517">
    <property type="component" value="Chromosome"/>
</dbReference>
<dbReference type="EMBL" id="CP034951">
    <property type="protein sequence ID" value="QAA81406.1"/>
    <property type="molecule type" value="Genomic_DNA"/>
</dbReference>
<dbReference type="KEGG" id="aev:EI546_06535"/>
<organism evidence="2 3">
    <name type="scientific">Aequorivita ciconiae</name>
    <dbReference type="NCBI Taxonomy" id="2494375"/>
    <lineage>
        <taxon>Bacteria</taxon>
        <taxon>Pseudomonadati</taxon>
        <taxon>Bacteroidota</taxon>
        <taxon>Flavobacteriia</taxon>
        <taxon>Flavobacteriales</taxon>
        <taxon>Flavobacteriaceae</taxon>
        <taxon>Aequorivita</taxon>
    </lineage>
</organism>